<dbReference type="PRINTS" id="PR00081">
    <property type="entry name" value="GDHRDH"/>
</dbReference>
<dbReference type="Pfam" id="PF00106">
    <property type="entry name" value="adh_short"/>
    <property type="match status" value="1"/>
</dbReference>
<dbReference type="PANTHER" id="PTHR43976:SF16">
    <property type="entry name" value="SHORT-CHAIN DEHYDROGENASE_REDUCTASE FAMILY PROTEIN"/>
    <property type="match status" value="1"/>
</dbReference>
<dbReference type="CDD" id="cd05374">
    <property type="entry name" value="17beta-HSD-like_SDR_c"/>
    <property type="match status" value="1"/>
</dbReference>
<dbReference type="InterPro" id="IPR036291">
    <property type="entry name" value="NAD(P)-bd_dom_sf"/>
</dbReference>
<evidence type="ECO:0000313" key="6">
    <source>
        <dbReference type="Proteomes" id="UP000295705"/>
    </source>
</evidence>
<dbReference type="OrthoDB" id="9792003at2"/>
<dbReference type="Proteomes" id="UP000295705">
    <property type="component" value="Unassembled WGS sequence"/>
</dbReference>
<accession>A0A4R6VD33</accession>
<dbReference type="NCBIfam" id="NF006114">
    <property type="entry name" value="PRK08263.1"/>
    <property type="match status" value="1"/>
</dbReference>
<dbReference type="InterPro" id="IPR002347">
    <property type="entry name" value="SDR_fam"/>
</dbReference>
<gene>
    <name evidence="5" type="ORF">EV188_1049</name>
</gene>
<dbReference type="SUPFAM" id="SSF51735">
    <property type="entry name" value="NAD(P)-binding Rossmann-fold domains"/>
    <property type="match status" value="1"/>
</dbReference>
<dbReference type="GO" id="GO:0016491">
    <property type="term" value="F:oxidoreductase activity"/>
    <property type="evidence" value="ECO:0007669"/>
    <property type="project" value="UniProtKB-KW"/>
</dbReference>
<dbReference type="PANTHER" id="PTHR43976">
    <property type="entry name" value="SHORT CHAIN DEHYDROGENASE"/>
    <property type="match status" value="1"/>
</dbReference>
<name>A0A4R6VD33_9PSEU</name>
<keyword evidence="6" id="KW-1185">Reference proteome</keyword>
<dbReference type="InterPro" id="IPR020904">
    <property type="entry name" value="Sc_DH/Rdtase_CS"/>
</dbReference>
<dbReference type="SMART" id="SM00822">
    <property type="entry name" value="PKS_KR"/>
    <property type="match status" value="1"/>
</dbReference>
<organism evidence="5 6">
    <name type="scientific">Actinomycetospora succinea</name>
    <dbReference type="NCBI Taxonomy" id="663603"/>
    <lineage>
        <taxon>Bacteria</taxon>
        <taxon>Bacillati</taxon>
        <taxon>Actinomycetota</taxon>
        <taxon>Actinomycetes</taxon>
        <taxon>Pseudonocardiales</taxon>
        <taxon>Pseudonocardiaceae</taxon>
        <taxon>Actinomycetospora</taxon>
    </lineage>
</organism>
<sequence>MSPQDGAGRVWLITGTSTGFGRAIARAALRRGDRVVATARRVDDTADLAAEAPDRARVATLDVTDDGQVAAAVDYAVAEFGRIDVVVNNAGYGSRGAFEEFTEEQIRDQFAVNVFGPFAVTRAVLPVMRAQGSGHVIQMSSLAGVRSALGGSIYSATKFALEGMSEGLAAEVKGFGIKVTMIEPGPFRTDFAGRSPARPDAMPEYAAVLDESREKFLKLHGTQPGDPERAAQVVVDVADLADPPLRLPLGPNAFENVRQTFRARLEETDAVEALGSDTDFPAAAGT</sequence>
<evidence type="ECO:0000256" key="2">
    <source>
        <dbReference type="ARBA" id="ARBA00023002"/>
    </source>
</evidence>
<evidence type="ECO:0000259" key="4">
    <source>
        <dbReference type="SMART" id="SM00822"/>
    </source>
</evidence>
<comment type="similarity">
    <text evidence="1 3">Belongs to the short-chain dehydrogenases/reductases (SDR) family.</text>
</comment>
<proteinExistence type="inferred from homology"/>
<dbReference type="InterPro" id="IPR057326">
    <property type="entry name" value="KR_dom"/>
</dbReference>
<dbReference type="AlphaFoldDB" id="A0A4R6VD33"/>
<dbReference type="PROSITE" id="PS00061">
    <property type="entry name" value="ADH_SHORT"/>
    <property type="match status" value="1"/>
</dbReference>
<feature type="domain" description="Ketoreductase" evidence="4">
    <location>
        <begin position="9"/>
        <end position="190"/>
    </location>
</feature>
<dbReference type="NCBIfam" id="NF004824">
    <property type="entry name" value="PRK06180.1"/>
    <property type="match status" value="1"/>
</dbReference>
<protein>
    <submittedName>
        <fullName evidence="5">Short-subunit dehydrogenase</fullName>
    </submittedName>
</protein>
<dbReference type="Gene3D" id="3.40.50.720">
    <property type="entry name" value="NAD(P)-binding Rossmann-like Domain"/>
    <property type="match status" value="1"/>
</dbReference>
<dbReference type="PRINTS" id="PR00080">
    <property type="entry name" value="SDRFAMILY"/>
</dbReference>
<evidence type="ECO:0000313" key="5">
    <source>
        <dbReference type="EMBL" id="TDQ58270.1"/>
    </source>
</evidence>
<dbReference type="InterPro" id="IPR051911">
    <property type="entry name" value="SDR_oxidoreductase"/>
</dbReference>
<comment type="caution">
    <text evidence="5">The sequence shown here is derived from an EMBL/GenBank/DDBJ whole genome shotgun (WGS) entry which is preliminary data.</text>
</comment>
<evidence type="ECO:0000256" key="1">
    <source>
        <dbReference type="ARBA" id="ARBA00006484"/>
    </source>
</evidence>
<evidence type="ECO:0000256" key="3">
    <source>
        <dbReference type="RuleBase" id="RU000363"/>
    </source>
</evidence>
<reference evidence="5 6" key="1">
    <citation type="submission" date="2019-03" db="EMBL/GenBank/DDBJ databases">
        <title>Genomic Encyclopedia of Type Strains, Phase IV (KMG-IV): sequencing the most valuable type-strain genomes for metagenomic binning, comparative biology and taxonomic classification.</title>
        <authorList>
            <person name="Goeker M."/>
        </authorList>
    </citation>
    <scope>NUCLEOTIDE SEQUENCE [LARGE SCALE GENOMIC DNA]</scope>
    <source>
        <strain evidence="5 6">DSM 45775</strain>
    </source>
</reference>
<dbReference type="EMBL" id="SNYO01000004">
    <property type="protein sequence ID" value="TDQ58270.1"/>
    <property type="molecule type" value="Genomic_DNA"/>
</dbReference>
<keyword evidence="2" id="KW-0560">Oxidoreductase</keyword>